<proteinExistence type="predicted"/>
<dbReference type="KEGG" id="cle:Clole_3740"/>
<evidence type="ECO:0000313" key="2">
    <source>
        <dbReference type="Proteomes" id="UP000008467"/>
    </source>
</evidence>
<organism evidence="1 2">
    <name type="scientific">Cellulosilyticum lentocellum (strain ATCC 49066 / DSM 5427 / NCIMB 11756 / RHM5)</name>
    <name type="common">Clostridium lentocellum</name>
    <dbReference type="NCBI Taxonomy" id="642492"/>
    <lineage>
        <taxon>Bacteria</taxon>
        <taxon>Bacillati</taxon>
        <taxon>Bacillota</taxon>
        <taxon>Clostridia</taxon>
        <taxon>Lachnospirales</taxon>
        <taxon>Cellulosilyticaceae</taxon>
        <taxon>Cellulosilyticum</taxon>
    </lineage>
</organism>
<evidence type="ECO:0000313" key="1">
    <source>
        <dbReference type="EMBL" id="ADZ85421.1"/>
    </source>
</evidence>
<gene>
    <name evidence="1" type="ordered locus">Clole_3740</name>
</gene>
<dbReference type="HOGENOM" id="CLU_1631952_0_0_9"/>
<dbReference type="EMBL" id="CP002582">
    <property type="protein sequence ID" value="ADZ85421.1"/>
    <property type="molecule type" value="Genomic_DNA"/>
</dbReference>
<protein>
    <submittedName>
        <fullName evidence="1">Uncharacterized protein</fullName>
    </submittedName>
</protein>
<accession>F2JHS9</accession>
<sequence length="154" mass="18423">MGISGILLKNKDEMNFEKLIRDIKCAAHQANIVCLEGLEFEKNNDGTYEYMTFILAEKEQDGNEFLIYAYNDTDDMIDGMFSFINEKKNYQQCINIESFKSTKILLDFIYEYMKLNKDDIFYDELNWHYTFEEIEYIANMGTYDAQWCYKKPQE</sequence>
<keyword evidence="2" id="KW-1185">Reference proteome</keyword>
<reference evidence="1 2" key="1">
    <citation type="journal article" date="2011" name="J. Bacteriol.">
        <title>Complete genome sequence of the cellulose-degrading bacterium Cellulosilyticum lentocellum.</title>
        <authorList>
            <consortium name="US DOE Joint Genome Institute"/>
            <person name="Miller D.A."/>
            <person name="Suen G."/>
            <person name="Bruce D."/>
            <person name="Copeland A."/>
            <person name="Cheng J.F."/>
            <person name="Detter C."/>
            <person name="Goodwin L.A."/>
            <person name="Han C.S."/>
            <person name="Hauser L.J."/>
            <person name="Land M.L."/>
            <person name="Lapidus A."/>
            <person name="Lucas S."/>
            <person name="Meincke L."/>
            <person name="Pitluck S."/>
            <person name="Tapia R."/>
            <person name="Teshima H."/>
            <person name="Woyke T."/>
            <person name="Fox B.G."/>
            <person name="Angert E.R."/>
            <person name="Currie C.R."/>
        </authorList>
    </citation>
    <scope>NUCLEOTIDE SEQUENCE [LARGE SCALE GENOMIC DNA]</scope>
    <source>
        <strain evidence="2">ATCC 49066 / DSM 5427 / NCIMB 11756 / RHM5</strain>
    </source>
</reference>
<dbReference type="RefSeq" id="WP_013658697.1">
    <property type="nucleotide sequence ID" value="NC_015275.1"/>
</dbReference>
<dbReference type="Proteomes" id="UP000008467">
    <property type="component" value="Chromosome"/>
</dbReference>
<name>F2JHS9_CELLD</name>
<dbReference type="AlphaFoldDB" id="F2JHS9"/>